<keyword evidence="20" id="KW-1185">Reference proteome</keyword>
<dbReference type="GO" id="GO:0000272">
    <property type="term" value="P:polysaccharide catabolic process"/>
    <property type="evidence" value="ECO:0007669"/>
    <property type="project" value="UniProtKB-KW"/>
</dbReference>
<dbReference type="Gene3D" id="3.10.350.10">
    <property type="entry name" value="LysM domain"/>
    <property type="match status" value="2"/>
</dbReference>
<evidence type="ECO:0000256" key="3">
    <source>
        <dbReference type="ARBA" id="ARBA00008682"/>
    </source>
</evidence>
<dbReference type="Pfam" id="PF01476">
    <property type="entry name" value="LysM"/>
    <property type="match status" value="2"/>
</dbReference>
<dbReference type="PROSITE" id="PS51782">
    <property type="entry name" value="LYSM"/>
    <property type="match status" value="2"/>
</dbReference>
<keyword evidence="9" id="KW-0843">Virulence</keyword>
<dbReference type="InterPro" id="IPR018392">
    <property type="entry name" value="LysM"/>
</dbReference>
<dbReference type="SMART" id="SM00257">
    <property type="entry name" value="LysM"/>
    <property type="match status" value="2"/>
</dbReference>
<evidence type="ECO:0000256" key="6">
    <source>
        <dbReference type="ARBA" id="ARBA00022669"/>
    </source>
</evidence>
<dbReference type="EMBL" id="JAUEPN010000001">
    <property type="protein sequence ID" value="KAK3299894.1"/>
    <property type="molecule type" value="Genomic_DNA"/>
</dbReference>
<dbReference type="Gene3D" id="3.20.20.80">
    <property type="entry name" value="Glycosidases"/>
    <property type="match status" value="1"/>
</dbReference>
<organism evidence="19 20">
    <name type="scientific">Chaetomium fimeti</name>
    <dbReference type="NCBI Taxonomy" id="1854472"/>
    <lineage>
        <taxon>Eukaryota</taxon>
        <taxon>Fungi</taxon>
        <taxon>Dikarya</taxon>
        <taxon>Ascomycota</taxon>
        <taxon>Pezizomycotina</taxon>
        <taxon>Sordariomycetes</taxon>
        <taxon>Sordariomycetidae</taxon>
        <taxon>Sordariales</taxon>
        <taxon>Chaetomiaceae</taxon>
        <taxon>Chaetomium</taxon>
    </lineage>
</organism>
<comment type="subcellular location">
    <subcellularLocation>
        <location evidence="2">Secreted</location>
    </subcellularLocation>
</comment>
<feature type="region of interest" description="Disordered" evidence="15">
    <location>
        <begin position="79"/>
        <end position="125"/>
    </location>
</feature>
<evidence type="ECO:0000259" key="17">
    <source>
        <dbReference type="PROSITE" id="PS51782"/>
    </source>
</evidence>
<evidence type="ECO:0000256" key="1">
    <source>
        <dbReference type="ARBA" id="ARBA00000822"/>
    </source>
</evidence>
<dbReference type="CDD" id="cd00118">
    <property type="entry name" value="LysM"/>
    <property type="match status" value="2"/>
</dbReference>
<evidence type="ECO:0000259" key="18">
    <source>
        <dbReference type="PROSITE" id="PS51910"/>
    </source>
</evidence>
<evidence type="ECO:0000256" key="2">
    <source>
        <dbReference type="ARBA" id="ARBA00004613"/>
    </source>
</evidence>
<feature type="domain" description="LysM" evidence="17">
    <location>
        <begin position="284"/>
        <end position="329"/>
    </location>
</feature>
<dbReference type="PROSITE" id="PS01095">
    <property type="entry name" value="GH18_1"/>
    <property type="match status" value="1"/>
</dbReference>
<dbReference type="Gene3D" id="3.30.60.10">
    <property type="entry name" value="Endochitinase-like"/>
    <property type="match status" value="1"/>
</dbReference>
<dbReference type="AlphaFoldDB" id="A0AAE0HPA2"/>
<dbReference type="InterPro" id="IPR001579">
    <property type="entry name" value="Glyco_hydro_18_chit_AS"/>
</dbReference>
<dbReference type="PANTHER" id="PTHR47700:SF2">
    <property type="entry name" value="CHITINASE"/>
    <property type="match status" value="1"/>
</dbReference>
<dbReference type="SUPFAM" id="SSF57016">
    <property type="entry name" value="Plant lectins/antimicrobial peptides"/>
    <property type="match status" value="1"/>
</dbReference>
<comment type="catalytic activity">
    <reaction evidence="1">
        <text>Random endo-hydrolysis of N-acetyl-beta-D-glucosaminide (1-&gt;4)-beta-linkages in chitin and chitodextrins.</text>
        <dbReference type="EC" id="3.2.1.14"/>
    </reaction>
</comment>
<comment type="similarity">
    <text evidence="3">Belongs to the glycosyl hydrolase 18 family. Chitinase class V subfamily.</text>
</comment>
<dbReference type="Gene3D" id="3.10.50.10">
    <property type="match status" value="1"/>
</dbReference>
<dbReference type="SMART" id="SM00270">
    <property type="entry name" value="ChtBD1"/>
    <property type="match status" value="1"/>
</dbReference>
<gene>
    <name evidence="19" type="ORF">B0H64DRAFT_447872</name>
</gene>
<evidence type="ECO:0000259" key="16">
    <source>
        <dbReference type="PROSITE" id="PS50941"/>
    </source>
</evidence>
<keyword evidence="10" id="KW-0119">Carbohydrate metabolism</keyword>
<evidence type="ECO:0000256" key="13">
    <source>
        <dbReference type="PROSITE-ProRule" id="PRU00261"/>
    </source>
</evidence>
<dbReference type="Pfam" id="PF00704">
    <property type="entry name" value="Glyco_hydro_18"/>
    <property type="match status" value="1"/>
</dbReference>
<dbReference type="PANTHER" id="PTHR47700">
    <property type="entry name" value="V CHITINASE, PUTATIVE (AFU_ORTHOLOGUE AFUA_6G13720)-RELATED"/>
    <property type="match status" value="1"/>
</dbReference>
<dbReference type="GO" id="GO:0005576">
    <property type="term" value="C:extracellular region"/>
    <property type="evidence" value="ECO:0007669"/>
    <property type="project" value="UniProtKB-SubCell"/>
</dbReference>
<keyword evidence="7 14" id="KW-0378">Hydrolase</keyword>
<dbReference type="InterPro" id="IPR001002">
    <property type="entry name" value="Chitin-bd_1"/>
</dbReference>
<keyword evidence="8" id="KW-0146">Chitin degradation</keyword>
<evidence type="ECO:0000313" key="20">
    <source>
        <dbReference type="Proteomes" id="UP001278766"/>
    </source>
</evidence>
<evidence type="ECO:0000313" key="19">
    <source>
        <dbReference type="EMBL" id="KAK3299894.1"/>
    </source>
</evidence>
<dbReference type="EC" id="3.2.1.14" evidence="4"/>
<keyword evidence="11 14" id="KW-0326">Glycosidase</keyword>
<dbReference type="InterPro" id="IPR017853">
    <property type="entry name" value="GH"/>
</dbReference>
<sequence>MGGARAAGRGNSVYFSGSDPCPVLCDAAGSNPSNWTVYHSVERVAYCSSPLALSFAIFNPLDDPKTAKSIRTCALGSAHASKGNNAAPTSKQGTRDIHGKSGSLRFRSGNSTEGGASRDQQASIQAAWKKSSQTTDSANVISQAQQLQQFLDSAAAIVSSLGPTIIFSYWPDSSTSVGIYAGTGVPTHPLITELDNFIRSHGYSGDGLIQACSTATSGPAAGIVVSTGPHGIITAQRAVRDWANSSCVSTGYDGFQPLSTSLQVSTIDSVPLTRRAIWRRDACRTVGVEAGDLCADLARKCGISVTDLLKYNPQTNFCTTLKVPQLVCCSGGDLPIPKPDANGNCATYTVQSGDSCWGITESLSGLISTNDIERYNTGTWGWGGCGNLQANTAICVSSGRPPLPLPVSDAECGPLKPGTTAPSAGTDLASVNPCPLNTCCNVWGHCGTTDEFCRPMPTGQAPGAPQPLGGPNCISNCGTDIVNNDVPPATFFKVGYFEGYGVARPCDRVDVRTVNYDGYTHIHFAFATVTADTFEVDMGPTLNQFHYFKQLTSVKKILSFGGWTFSTDPETYGIFRAGVQGENRNTMARNIANFIISNDLDGVDIDWEYPAAPDIPDIPSADPTEGLNYLSFLIVLRDLLPSSKSVSFAAPAGYWYLKGFPMESIARVVDYVIYMTYDLHGQWDYGNKWADPGCPAGNCLRSHVNMTETLNSLSMITKAGVPSNKVIVGVSSYGRSFEMTAAGCTGPMCTYTGPESGATPGKCTGTAGYIANSEIKAIIQDNPTAEMWSDGDSMSNILVYDSTQWVGYMDDDNKKQRAAKYRALNFLGTTDWAITLDTEGLEAPSPITIGPNDTFPAPLNAVIPQLHKSCEPFKNIILEAWNEAGELTTAPPKWSRWNKYQNALNTYLGPRSGQVPLVNDHIWRNFQRHYQAHYGGSGSQRGLYNYYYCDVNEMPEKVKDKIRRTPCPYNDRRKRGTAAITWRFPGSVWSEYYTLLCPWWLGTIPGAPAFSSLKNVANEGDSFETLRTQIDRWSNSVRAVTIYHETAHWQDISWPTCDANELYAPEDIASHAKYGGTNGYEFNLRNAHSWTLASTAMWMMQRWRNIGVPMPRKPIPTQPPTAWEDTEDGVGDDETWFDQVDLSCRFPSFSYLLRLTPPSAPKRSDCTEGTYDFEDQCLLVCDHGEEGSACSKNADGTWECKGCDKTPTSCTAGLHDGWDACYSNCLNGLCSENVGEDGIRCTC</sequence>
<feature type="domain" description="GH18" evidence="18">
    <location>
        <begin position="491"/>
        <end position="851"/>
    </location>
</feature>
<evidence type="ECO:0000256" key="8">
    <source>
        <dbReference type="ARBA" id="ARBA00023024"/>
    </source>
</evidence>
<evidence type="ECO:0000256" key="12">
    <source>
        <dbReference type="ARBA" id="ARBA00023326"/>
    </source>
</evidence>
<feature type="domain" description="LysM" evidence="17">
    <location>
        <begin position="346"/>
        <end position="396"/>
    </location>
</feature>
<dbReference type="GO" id="GO:0008843">
    <property type="term" value="F:endochitinase activity"/>
    <property type="evidence" value="ECO:0007669"/>
    <property type="project" value="UniProtKB-EC"/>
</dbReference>
<dbReference type="InterPro" id="IPR011583">
    <property type="entry name" value="Chitinase_II/V-like_cat"/>
</dbReference>
<dbReference type="GO" id="GO:0008061">
    <property type="term" value="F:chitin binding"/>
    <property type="evidence" value="ECO:0007669"/>
    <property type="project" value="UniProtKB-UniRule"/>
</dbReference>
<feature type="compositionally biased region" description="Polar residues" evidence="15">
    <location>
        <begin position="108"/>
        <end position="125"/>
    </location>
</feature>
<dbReference type="InterPro" id="IPR053214">
    <property type="entry name" value="LysM12-like"/>
</dbReference>
<keyword evidence="12" id="KW-0624">Polysaccharide degradation</keyword>
<dbReference type="SUPFAM" id="SSF54556">
    <property type="entry name" value="Chitinase insertion domain"/>
    <property type="match status" value="1"/>
</dbReference>
<evidence type="ECO:0000256" key="10">
    <source>
        <dbReference type="ARBA" id="ARBA00023277"/>
    </source>
</evidence>
<name>A0AAE0HPA2_9PEZI</name>
<feature type="disulfide bond" evidence="13">
    <location>
        <begin position="434"/>
        <end position="446"/>
    </location>
</feature>
<dbReference type="GeneID" id="87843975"/>
<evidence type="ECO:0000256" key="9">
    <source>
        <dbReference type="ARBA" id="ARBA00023026"/>
    </source>
</evidence>
<evidence type="ECO:0000256" key="14">
    <source>
        <dbReference type="RuleBase" id="RU000489"/>
    </source>
</evidence>
<feature type="disulfide bond" evidence="13">
    <location>
        <begin position="473"/>
        <end position="477"/>
    </location>
</feature>
<keyword evidence="6 13" id="KW-0147">Chitin-binding</keyword>
<proteinExistence type="inferred from homology"/>
<protein>
    <recommendedName>
        <fullName evidence="4">chitinase</fullName>
        <ecNumber evidence="4">3.2.1.14</ecNumber>
    </recommendedName>
</protein>
<dbReference type="Pfam" id="PF00187">
    <property type="entry name" value="Chitin_bind_1"/>
    <property type="match status" value="1"/>
</dbReference>
<reference evidence="19" key="1">
    <citation type="journal article" date="2023" name="Mol. Phylogenet. Evol.">
        <title>Genome-scale phylogeny and comparative genomics of the fungal order Sordariales.</title>
        <authorList>
            <person name="Hensen N."/>
            <person name="Bonometti L."/>
            <person name="Westerberg I."/>
            <person name="Brannstrom I.O."/>
            <person name="Guillou S."/>
            <person name="Cros-Aarteil S."/>
            <person name="Calhoun S."/>
            <person name="Haridas S."/>
            <person name="Kuo A."/>
            <person name="Mondo S."/>
            <person name="Pangilinan J."/>
            <person name="Riley R."/>
            <person name="LaButti K."/>
            <person name="Andreopoulos B."/>
            <person name="Lipzen A."/>
            <person name="Chen C."/>
            <person name="Yan M."/>
            <person name="Daum C."/>
            <person name="Ng V."/>
            <person name="Clum A."/>
            <person name="Steindorff A."/>
            <person name="Ohm R.A."/>
            <person name="Martin F."/>
            <person name="Silar P."/>
            <person name="Natvig D.O."/>
            <person name="Lalanne C."/>
            <person name="Gautier V."/>
            <person name="Ament-Velasquez S.L."/>
            <person name="Kruys A."/>
            <person name="Hutchinson M.I."/>
            <person name="Powell A.J."/>
            <person name="Barry K."/>
            <person name="Miller A.N."/>
            <person name="Grigoriev I.V."/>
            <person name="Debuchy R."/>
            <person name="Gladieux P."/>
            <person name="Hiltunen Thoren M."/>
            <person name="Johannesson H."/>
        </authorList>
    </citation>
    <scope>NUCLEOTIDE SEQUENCE</scope>
    <source>
        <strain evidence="19">CBS 168.71</strain>
    </source>
</reference>
<dbReference type="InterPro" id="IPR001223">
    <property type="entry name" value="Glyco_hydro18_cat"/>
</dbReference>
<dbReference type="SUPFAM" id="SSF54106">
    <property type="entry name" value="LysM domain"/>
    <property type="match status" value="1"/>
</dbReference>
<dbReference type="GO" id="GO:0006032">
    <property type="term" value="P:chitin catabolic process"/>
    <property type="evidence" value="ECO:0007669"/>
    <property type="project" value="UniProtKB-KW"/>
</dbReference>
<dbReference type="RefSeq" id="XP_062663408.1">
    <property type="nucleotide sequence ID" value="XM_062807027.1"/>
</dbReference>
<evidence type="ECO:0000256" key="7">
    <source>
        <dbReference type="ARBA" id="ARBA00022801"/>
    </source>
</evidence>
<dbReference type="PROSITE" id="PS50941">
    <property type="entry name" value="CHIT_BIND_I_2"/>
    <property type="match status" value="1"/>
</dbReference>
<comment type="caution">
    <text evidence="19">The sequence shown here is derived from an EMBL/GenBank/DDBJ whole genome shotgun (WGS) entry which is preliminary data.</text>
</comment>
<dbReference type="Proteomes" id="UP001278766">
    <property type="component" value="Unassembled WGS sequence"/>
</dbReference>
<feature type="compositionally biased region" description="Polar residues" evidence="15">
    <location>
        <begin position="82"/>
        <end position="92"/>
    </location>
</feature>
<dbReference type="InterPro" id="IPR029070">
    <property type="entry name" value="Chitinase_insertion_sf"/>
</dbReference>
<feature type="disulfide bond" evidence="13">
    <location>
        <begin position="439"/>
        <end position="453"/>
    </location>
</feature>
<comment type="caution">
    <text evidence="13">Lacks conserved residue(s) required for the propagation of feature annotation.</text>
</comment>
<dbReference type="CDD" id="cd00035">
    <property type="entry name" value="ChtBD1"/>
    <property type="match status" value="1"/>
</dbReference>
<evidence type="ECO:0000256" key="5">
    <source>
        <dbReference type="ARBA" id="ARBA00022525"/>
    </source>
</evidence>
<dbReference type="SMART" id="SM00636">
    <property type="entry name" value="Glyco_18"/>
    <property type="match status" value="1"/>
</dbReference>
<dbReference type="InterPro" id="IPR036779">
    <property type="entry name" value="LysM_dom_sf"/>
</dbReference>
<dbReference type="SUPFAM" id="SSF51445">
    <property type="entry name" value="(Trans)glycosidases"/>
    <property type="match status" value="1"/>
</dbReference>
<keyword evidence="13" id="KW-1015">Disulfide bond</keyword>
<feature type="domain" description="Chitin-binding type-1" evidence="16">
    <location>
        <begin position="409"/>
        <end position="479"/>
    </location>
</feature>
<evidence type="ECO:0000256" key="15">
    <source>
        <dbReference type="SAM" id="MobiDB-lite"/>
    </source>
</evidence>
<evidence type="ECO:0000256" key="4">
    <source>
        <dbReference type="ARBA" id="ARBA00012729"/>
    </source>
</evidence>
<reference evidence="19" key="2">
    <citation type="submission" date="2023-06" db="EMBL/GenBank/DDBJ databases">
        <authorList>
            <consortium name="Lawrence Berkeley National Laboratory"/>
            <person name="Haridas S."/>
            <person name="Hensen N."/>
            <person name="Bonometti L."/>
            <person name="Westerberg I."/>
            <person name="Brannstrom I.O."/>
            <person name="Guillou S."/>
            <person name="Cros-Aarteil S."/>
            <person name="Calhoun S."/>
            <person name="Kuo A."/>
            <person name="Mondo S."/>
            <person name="Pangilinan J."/>
            <person name="Riley R."/>
            <person name="Labutti K."/>
            <person name="Andreopoulos B."/>
            <person name="Lipzen A."/>
            <person name="Chen C."/>
            <person name="Yanf M."/>
            <person name="Daum C."/>
            <person name="Ng V."/>
            <person name="Clum A."/>
            <person name="Steindorff A."/>
            <person name="Ohm R."/>
            <person name="Martin F."/>
            <person name="Silar P."/>
            <person name="Natvig D."/>
            <person name="Lalanne C."/>
            <person name="Gautier V."/>
            <person name="Ament-Velasquez S.L."/>
            <person name="Kruys A."/>
            <person name="Hutchinson M.I."/>
            <person name="Powell A.J."/>
            <person name="Barry K."/>
            <person name="Miller A.N."/>
            <person name="Grigoriev I.V."/>
            <person name="Debuchy R."/>
            <person name="Gladieux P."/>
            <person name="Thoren M.H."/>
            <person name="Johannesson H."/>
        </authorList>
    </citation>
    <scope>NUCLEOTIDE SEQUENCE</scope>
    <source>
        <strain evidence="19">CBS 168.71</strain>
    </source>
</reference>
<dbReference type="PROSITE" id="PS51910">
    <property type="entry name" value="GH18_2"/>
    <property type="match status" value="1"/>
</dbReference>
<keyword evidence="5" id="KW-0964">Secreted</keyword>
<evidence type="ECO:0000256" key="11">
    <source>
        <dbReference type="ARBA" id="ARBA00023295"/>
    </source>
</evidence>
<dbReference type="CDD" id="cd02878">
    <property type="entry name" value="GH18_zymocin_alpha"/>
    <property type="match status" value="1"/>
</dbReference>
<accession>A0AAE0HPA2</accession>
<dbReference type="InterPro" id="IPR036861">
    <property type="entry name" value="Endochitinase-like_sf"/>
</dbReference>